<dbReference type="InterPro" id="IPR017850">
    <property type="entry name" value="Alkaline_phosphatase_core_sf"/>
</dbReference>
<evidence type="ECO:0000313" key="4">
    <source>
        <dbReference type="Proteomes" id="UP000838100"/>
    </source>
</evidence>
<proteinExistence type="predicted"/>
<keyword evidence="1" id="KW-0812">Transmembrane</keyword>
<feature type="transmembrane region" description="Helical" evidence="1">
    <location>
        <begin position="34"/>
        <end position="59"/>
    </location>
</feature>
<evidence type="ECO:0000259" key="2">
    <source>
        <dbReference type="Pfam" id="PF00884"/>
    </source>
</evidence>
<evidence type="ECO:0000256" key="1">
    <source>
        <dbReference type="SAM" id="Phobius"/>
    </source>
</evidence>
<feature type="transmembrane region" description="Helical" evidence="1">
    <location>
        <begin position="115"/>
        <end position="134"/>
    </location>
</feature>
<dbReference type="SUPFAM" id="SSF53649">
    <property type="entry name" value="Alkaline phosphatase-like"/>
    <property type="match status" value="1"/>
</dbReference>
<protein>
    <recommendedName>
        <fullName evidence="2">Sulfatase N-terminal domain-containing protein</fullName>
    </recommendedName>
</protein>
<feature type="transmembrane region" description="Helical" evidence="1">
    <location>
        <begin position="146"/>
        <end position="165"/>
    </location>
</feature>
<evidence type="ECO:0000313" key="3">
    <source>
        <dbReference type="EMBL" id="CAH0993185.1"/>
    </source>
</evidence>
<keyword evidence="1" id="KW-0472">Membrane</keyword>
<dbReference type="Gene3D" id="3.40.720.10">
    <property type="entry name" value="Alkaline Phosphatase, subunit A"/>
    <property type="match status" value="1"/>
</dbReference>
<name>A0ABN8ELB0_9GAMM</name>
<keyword evidence="1" id="KW-1133">Transmembrane helix</keyword>
<dbReference type="RefSeq" id="WP_237445865.1">
    <property type="nucleotide sequence ID" value="NZ_CAKLPX010000005.1"/>
</dbReference>
<dbReference type="Proteomes" id="UP000838100">
    <property type="component" value="Unassembled WGS sequence"/>
</dbReference>
<dbReference type="EMBL" id="CAKLPX010000005">
    <property type="protein sequence ID" value="CAH0993185.1"/>
    <property type="molecule type" value="Genomic_DNA"/>
</dbReference>
<accession>A0ABN8ELB0</accession>
<feature type="transmembrane region" description="Helical" evidence="1">
    <location>
        <begin position="66"/>
        <end position="86"/>
    </location>
</feature>
<comment type="caution">
    <text evidence="3">The sequence shown here is derived from an EMBL/GenBank/DDBJ whole genome shotgun (WGS) entry which is preliminary data.</text>
</comment>
<feature type="transmembrane region" description="Helical" evidence="1">
    <location>
        <begin position="7"/>
        <end position="28"/>
    </location>
</feature>
<organism evidence="3 4">
    <name type="scientific">Sinobacterium norvegicum</name>
    <dbReference type="NCBI Taxonomy" id="1641715"/>
    <lineage>
        <taxon>Bacteria</taxon>
        <taxon>Pseudomonadati</taxon>
        <taxon>Pseudomonadota</taxon>
        <taxon>Gammaproteobacteria</taxon>
        <taxon>Cellvibrionales</taxon>
        <taxon>Spongiibacteraceae</taxon>
        <taxon>Sinobacterium</taxon>
    </lineage>
</organism>
<feature type="domain" description="Sulfatase N-terminal" evidence="2">
    <location>
        <begin position="194"/>
        <end position="459"/>
    </location>
</feature>
<reference evidence="3" key="1">
    <citation type="submission" date="2021-12" db="EMBL/GenBank/DDBJ databases">
        <authorList>
            <person name="Rodrigo-Torres L."/>
            <person name="Arahal R. D."/>
            <person name="Lucena T."/>
        </authorList>
    </citation>
    <scope>NUCLEOTIDE SEQUENCE</scope>
    <source>
        <strain evidence="3">CECT 8267</strain>
    </source>
</reference>
<sequence>MKKNKLLLEITPPLLLSIYPVLFLYSMYKNSAEGNIVILAGATSLCIGGLILAICYTFYRYYSKKSSAATVMAVTTILIIISYGHIFHELYKWNLSQQITAGSINIDDAGMKDSIHASLISFSIFALLLTAYFIKKSSAKNLLRTNYILIIFSLSLTLTPLMKILTTPSIPDDQDSLVGINNANTLNGGADIYYIILDGYARADTLEKHYNFDNSDFLDSLENLGFNTIANARSNYSWTFLSLASSLNMEYLHNMKVKVLQQGKDKSPFIPHIRNSLVSQELKKQGYQFVHIDSTSGPTLTNPYANIEYNCNTSAIQNDFIRVLIEGSAFQIFNSWASQSLAQCHLNNFDTLASIPQKVSGKKFVFSHIVMPHHPYLFDKDGNILREANLSDQFEFQKRLWSDREGYKEQLQFVNKKIAEVIASILQNSQKTPIIILQSDHGPQLINQRGERDRDYYDGRSAILMSILAPNNEEINFTSPVNLFRYILNPNEQKPTSMLEESYYDSNYSTPYILQKINFNEEGI</sequence>
<gene>
    <name evidence="3" type="ORF">SIN8267_03326</name>
</gene>
<dbReference type="InterPro" id="IPR000917">
    <property type="entry name" value="Sulfatase_N"/>
</dbReference>
<keyword evidence="4" id="KW-1185">Reference proteome</keyword>
<dbReference type="Pfam" id="PF00884">
    <property type="entry name" value="Sulfatase"/>
    <property type="match status" value="1"/>
</dbReference>